<dbReference type="Proteomes" id="UP000799537">
    <property type="component" value="Unassembled WGS sequence"/>
</dbReference>
<evidence type="ECO:0000313" key="3">
    <source>
        <dbReference type="Proteomes" id="UP000799537"/>
    </source>
</evidence>
<feature type="compositionally biased region" description="Acidic residues" evidence="1">
    <location>
        <begin position="274"/>
        <end position="285"/>
    </location>
</feature>
<name>A0A6A6C2D1_ZASCE</name>
<organism evidence="2 3">
    <name type="scientific">Zasmidium cellare ATCC 36951</name>
    <dbReference type="NCBI Taxonomy" id="1080233"/>
    <lineage>
        <taxon>Eukaryota</taxon>
        <taxon>Fungi</taxon>
        <taxon>Dikarya</taxon>
        <taxon>Ascomycota</taxon>
        <taxon>Pezizomycotina</taxon>
        <taxon>Dothideomycetes</taxon>
        <taxon>Dothideomycetidae</taxon>
        <taxon>Mycosphaerellales</taxon>
        <taxon>Mycosphaerellaceae</taxon>
        <taxon>Zasmidium</taxon>
    </lineage>
</organism>
<proteinExistence type="predicted"/>
<evidence type="ECO:0000256" key="1">
    <source>
        <dbReference type="SAM" id="MobiDB-lite"/>
    </source>
</evidence>
<reference evidence="2" key="1">
    <citation type="journal article" date="2020" name="Stud. Mycol.">
        <title>101 Dothideomycetes genomes: a test case for predicting lifestyles and emergence of pathogens.</title>
        <authorList>
            <person name="Haridas S."/>
            <person name="Albert R."/>
            <person name="Binder M."/>
            <person name="Bloem J."/>
            <person name="Labutti K."/>
            <person name="Salamov A."/>
            <person name="Andreopoulos B."/>
            <person name="Baker S."/>
            <person name="Barry K."/>
            <person name="Bills G."/>
            <person name="Bluhm B."/>
            <person name="Cannon C."/>
            <person name="Castanera R."/>
            <person name="Culley D."/>
            <person name="Daum C."/>
            <person name="Ezra D."/>
            <person name="Gonzalez J."/>
            <person name="Henrissat B."/>
            <person name="Kuo A."/>
            <person name="Liang C."/>
            <person name="Lipzen A."/>
            <person name="Lutzoni F."/>
            <person name="Magnuson J."/>
            <person name="Mondo S."/>
            <person name="Nolan M."/>
            <person name="Ohm R."/>
            <person name="Pangilinan J."/>
            <person name="Park H.-J."/>
            <person name="Ramirez L."/>
            <person name="Alfaro M."/>
            <person name="Sun H."/>
            <person name="Tritt A."/>
            <person name="Yoshinaga Y."/>
            <person name="Zwiers L.-H."/>
            <person name="Turgeon B."/>
            <person name="Goodwin S."/>
            <person name="Spatafora J."/>
            <person name="Crous P."/>
            <person name="Grigoriev I."/>
        </authorList>
    </citation>
    <scope>NUCLEOTIDE SEQUENCE</scope>
    <source>
        <strain evidence="2">ATCC 36951</strain>
    </source>
</reference>
<keyword evidence="3" id="KW-1185">Reference proteome</keyword>
<feature type="region of interest" description="Disordered" evidence="1">
    <location>
        <begin position="221"/>
        <end position="297"/>
    </location>
</feature>
<sequence>MDYIVPAVLLRTRGNPYSAPGDAPPPYEPIDPEVARRRTYVQRIQYCQTAGTVLLVPVMLIVQVPFLRLADKHFSPSVARGIRRSYLRGALAGNLAFAMAEIIPYTGLEIYGLNICPQLLPNTAEGMIELEGAERAALSWPCRRERIRLWREGQGYPLCDRLDSANGATPLVRDLVSHLDYDIWTRREKSTALQGVAKFIGEALVVCWTTYQDEMERAKQKAASSVSGESTQERENARDSFLWKHPSTVKNEVIQRTHEPSSAEVPQVPKAEVAPDDESDEEDEAALLAFRGATAWD</sequence>
<gene>
    <name evidence="2" type="ORF">M409DRAFT_29181</name>
</gene>
<accession>A0A6A6C2D1</accession>
<evidence type="ECO:0000313" key="2">
    <source>
        <dbReference type="EMBL" id="KAF2160330.1"/>
    </source>
</evidence>
<dbReference type="RefSeq" id="XP_033661219.1">
    <property type="nucleotide sequence ID" value="XM_033809345.1"/>
</dbReference>
<protein>
    <submittedName>
        <fullName evidence="2">Uncharacterized protein</fullName>
    </submittedName>
</protein>
<feature type="compositionally biased region" description="Basic and acidic residues" evidence="1">
    <location>
        <begin position="231"/>
        <end position="242"/>
    </location>
</feature>
<dbReference type="EMBL" id="ML993627">
    <property type="protein sequence ID" value="KAF2160330.1"/>
    <property type="molecule type" value="Genomic_DNA"/>
</dbReference>
<dbReference type="AlphaFoldDB" id="A0A6A6C2D1"/>
<dbReference type="GeneID" id="54562617"/>